<feature type="domain" description="SH3" evidence="10">
    <location>
        <begin position="208"/>
        <end position="273"/>
    </location>
</feature>
<keyword evidence="6" id="KW-0832">Ubl conjugation</keyword>
<evidence type="ECO:0000313" key="13">
    <source>
        <dbReference type="Proteomes" id="UP001619887"/>
    </source>
</evidence>
<evidence type="ECO:0000256" key="6">
    <source>
        <dbReference type="ARBA" id="ARBA00022843"/>
    </source>
</evidence>
<keyword evidence="5" id="KW-0862">Zinc</keyword>
<feature type="compositionally biased region" description="Polar residues" evidence="9">
    <location>
        <begin position="358"/>
        <end position="385"/>
    </location>
</feature>
<dbReference type="InterPro" id="IPR036028">
    <property type="entry name" value="SH3-like_dom_sf"/>
</dbReference>
<keyword evidence="13" id="KW-1185">Reference proteome</keyword>
<evidence type="ECO:0000256" key="1">
    <source>
        <dbReference type="ARBA" id="ARBA00008649"/>
    </source>
</evidence>
<dbReference type="CDD" id="cd11787">
    <property type="entry name" value="SH3_SH3RF_2"/>
    <property type="match status" value="1"/>
</dbReference>
<feature type="compositionally biased region" description="Basic and acidic residues" evidence="9">
    <location>
        <begin position="416"/>
        <end position="432"/>
    </location>
</feature>
<dbReference type="Pfam" id="PF13445">
    <property type="entry name" value="zf-RING_UBOX"/>
    <property type="match status" value="1"/>
</dbReference>
<keyword evidence="2 8" id="KW-0728">SH3 domain</keyword>
<dbReference type="Proteomes" id="UP001619887">
    <property type="component" value="Unassembled WGS sequence"/>
</dbReference>
<sequence length="535" mass="58463">MVDFSVSDAAGASKRGGPFKMEELALSALLECPMCCEPLDVSAKVLPCQHTFCTSCLQRQEAAHSLLRCPECGAPAAARTVEELPANLLLVQLLEGLQGSQGPSRDRYTSHYTVPMVRGGLAVRESQQQQEDQHRETQGHSELSFRALMRNQQSDLSGELFLTPANGITPKHRVDESWHRGNGGDGSGASVTASALQAVSQMPQLQSQPPALCRALHDFNPEERTLEDSKYCLSFLKGDVLTVIRRLDEHWIEAKLGEKVGICPLQFIELLSQHQSTLPTVWLVLMLLPGQHVVGPNSVAAKLLEGKNRKGSDSAEFHHRTGSGGKDKATDVSIRTTHYGVPQIPTKTPIINALPPSQRKQPADSSINFYPTTKGEPTNISTYNGRQGPPHHLSVSLSARGHSHSSRVSSQRIRRHSDSTHRHLLQSEKKMTSETPPTVSMALLNPQMSSASADSKNSSTQQLSISVCAVLYSYKPRRPEELELRKRRDGGSVRKLQGRLAAWVIAQNGKSGHSAQQLHYACAKNLSQTTGDQSS</sequence>
<dbReference type="InterPro" id="IPR001841">
    <property type="entry name" value="Znf_RING"/>
</dbReference>
<comment type="similarity">
    <text evidence="1">Belongs to the SH3RF family.</text>
</comment>
<feature type="region of interest" description="Disordered" evidence="9">
    <location>
        <begin position="307"/>
        <end position="436"/>
    </location>
</feature>
<dbReference type="InterPro" id="IPR013083">
    <property type="entry name" value="Znf_RING/FYVE/PHD"/>
</dbReference>
<keyword evidence="3" id="KW-0479">Metal-binding</keyword>
<feature type="compositionally biased region" description="Basic and acidic residues" evidence="9">
    <location>
        <begin position="307"/>
        <end position="330"/>
    </location>
</feature>
<keyword evidence="4 7" id="KW-0863">Zinc-finger</keyword>
<feature type="domain" description="RING-type" evidence="11">
    <location>
        <begin position="32"/>
        <end position="72"/>
    </location>
</feature>
<evidence type="ECO:0000313" key="12">
    <source>
        <dbReference type="EMBL" id="KAL3044987.1"/>
    </source>
</evidence>
<dbReference type="InterPro" id="IPR050384">
    <property type="entry name" value="Endophilin_SH3RF"/>
</dbReference>
<dbReference type="AlphaFoldDB" id="A0ABD2FTL0"/>
<evidence type="ECO:0000256" key="4">
    <source>
        <dbReference type="ARBA" id="ARBA00022771"/>
    </source>
</evidence>
<dbReference type="PROSITE" id="PS50089">
    <property type="entry name" value="ZF_RING_2"/>
    <property type="match status" value="1"/>
</dbReference>
<dbReference type="Gene3D" id="3.30.40.10">
    <property type="entry name" value="Zinc/RING finger domain, C3HC4 (zinc finger)"/>
    <property type="match status" value="1"/>
</dbReference>
<reference evidence="12 13" key="2">
    <citation type="journal article" date="2024" name="G3 (Bethesda)">
        <title>The genome of the cryopelagic Antarctic bald notothen, Trematomus borchgrevinki.</title>
        <authorList>
            <person name="Rayamajhi N."/>
            <person name="Rivera-Colon A.G."/>
            <person name="Minhas B.F."/>
            <person name="Cheng C.C."/>
            <person name="Catchen J.M."/>
        </authorList>
    </citation>
    <scope>NUCLEOTIDE SEQUENCE [LARGE SCALE GENOMIC DNA]</scope>
    <source>
        <strain evidence="12">AGRC-2024</strain>
    </source>
</reference>
<name>A0ABD2FTL0_PAGBO</name>
<comment type="caution">
    <text evidence="12">The sequence shown here is derived from an EMBL/GenBank/DDBJ whole genome shotgun (WGS) entry which is preliminary data.</text>
</comment>
<gene>
    <name evidence="12" type="ORF">OYC64_013289</name>
</gene>
<evidence type="ECO:0000256" key="8">
    <source>
        <dbReference type="PROSITE-ProRule" id="PRU00192"/>
    </source>
</evidence>
<dbReference type="InterPro" id="IPR001452">
    <property type="entry name" value="SH3_domain"/>
</dbReference>
<accession>A0ABD2FTL0</accession>
<dbReference type="SUPFAM" id="SSF50044">
    <property type="entry name" value="SH3-domain"/>
    <property type="match status" value="1"/>
</dbReference>
<dbReference type="PANTHER" id="PTHR14167:SF84">
    <property type="entry name" value="E3 UBIQUITIN-PROTEIN LIGASE SH3RF2 ISOFORM X1"/>
    <property type="match status" value="1"/>
</dbReference>
<dbReference type="GO" id="GO:0008270">
    <property type="term" value="F:zinc ion binding"/>
    <property type="evidence" value="ECO:0007669"/>
    <property type="project" value="UniProtKB-KW"/>
</dbReference>
<evidence type="ECO:0000256" key="3">
    <source>
        <dbReference type="ARBA" id="ARBA00022723"/>
    </source>
</evidence>
<protein>
    <submittedName>
        <fullName evidence="12">Uncharacterized protein</fullName>
    </submittedName>
</protein>
<dbReference type="SMART" id="SM00184">
    <property type="entry name" value="RING"/>
    <property type="match status" value="1"/>
</dbReference>
<dbReference type="PANTHER" id="PTHR14167">
    <property type="entry name" value="SH3 DOMAIN-CONTAINING"/>
    <property type="match status" value="1"/>
</dbReference>
<dbReference type="InterPro" id="IPR017907">
    <property type="entry name" value="Znf_RING_CS"/>
</dbReference>
<reference evidence="12 13" key="1">
    <citation type="journal article" date="2022" name="G3 (Bethesda)">
        <title>Evaluating Illumina-, Nanopore-, and PacBio-based genome assembly strategies with the bald notothen, Trematomus borchgrevinki.</title>
        <authorList>
            <person name="Rayamajhi N."/>
            <person name="Cheng C.C."/>
            <person name="Catchen J.M."/>
        </authorList>
    </citation>
    <scope>NUCLEOTIDE SEQUENCE [LARGE SCALE GENOMIC DNA]</scope>
    <source>
        <strain evidence="12">AGRC-2024</strain>
    </source>
</reference>
<organism evidence="12 13">
    <name type="scientific">Pagothenia borchgrevinki</name>
    <name type="common">Bald rockcod</name>
    <name type="synonym">Trematomus borchgrevinki</name>
    <dbReference type="NCBI Taxonomy" id="8213"/>
    <lineage>
        <taxon>Eukaryota</taxon>
        <taxon>Metazoa</taxon>
        <taxon>Chordata</taxon>
        <taxon>Craniata</taxon>
        <taxon>Vertebrata</taxon>
        <taxon>Euteleostomi</taxon>
        <taxon>Actinopterygii</taxon>
        <taxon>Neopterygii</taxon>
        <taxon>Teleostei</taxon>
        <taxon>Neoteleostei</taxon>
        <taxon>Acanthomorphata</taxon>
        <taxon>Eupercaria</taxon>
        <taxon>Perciformes</taxon>
        <taxon>Notothenioidei</taxon>
        <taxon>Nototheniidae</taxon>
        <taxon>Pagothenia</taxon>
    </lineage>
</organism>
<evidence type="ECO:0000256" key="9">
    <source>
        <dbReference type="SAM" id="MobiDB-lite"/>
    </source>
</evidence>
<dbReference type="EMBL" id="JBIYXZ010002087">
    <property type="protein sequence ID" value="KAL3044987.1"/>
    <property type="molecule type" value="Genomic_DNA"/>
</dbReference>
<evidence type="ECO:0000259" key="10">
    <source>
        <dbReference type="PROSITE" id="PS50002"/>
    </source>
</evidence>
<evidence type="ECO:0000256" key="7">
    <source>
        <dbReference type="PROSITE-ProRule" id="PRU00175"/>
    </source>
</evidence>
<evidence type="ECO:0000259" key="11">
    <source>
        <dbReference type="PROSITE" id="PS50089"/>
    </source>
</evidence>
<dbReference type="SMART" id="SM00326">
    <property type="entry name" value="SH3"/>
    <property type="match status" value="1"/>
</dbReference>
<dbReference type="InterPro" id="IPR027370">
    <property type="entry name" value="Znf-RING_euk"/>
</dbReference>
<dbReference type="Pfam" id="PF00018">
    <property type="entry name" value="SH3_1"/>
    <property type="match status" value="1"/>
</dbReference>
<dbReference type="PROSITE" id="PS50002">
    <property type="entry name" value="SH3"/>
    <property type="match status" value="1"/>
</dbReference>
<evidence type="ECO:0000256" key="2">
    <source>
        <dbReference type="ARBA" id="ARBA00022443"/>
    </source>
</evidence>
<dbReference type="Gene3D" id="2.30.30.40">
    <property type="entry name" value="SH3 Domains"/>
    <property type="match status" value="1"/>
</dbReference>
<proteinExistence type="inferred from homology"/>
<dbReference type="PROSITE" id="PS00518">
    <property type="entry name" value="ZF_RING_1"/>
    <property type="match status" value="1"/>
</dbReference>
<evidence type="ECO:0000256" key="5">
    <source>
        <dbReference type="ARBA" id="ARBA00022833"/>
    </source>
</evidence>
<dbReference type="SUPFAM" id="SSF57850">
    <property type="entry name" value="RING/U-box"/>
    <property type="match status" value="1"/>
</dbReference>